<evidence type="ECO:0000313" key="14">
    <source>
        <dbReference type="EMBL" id="OXA76717.1"/>
    </source>
</evidence>
<comment type="cofactor">
    <cofactor evidence="2">
        <name>Ca(2+)</name>
        <dbReference type="ChEBI" id="CHEBI:29108"/>
    </cofactor>
</comment>
<accession>A0ABX4BLM9</accession>
<reference evidence="14 15" key="1">
    <citation type="submission" date="2016-11" db="EMBL/GenBank/DDBJ databases">
        <title>Whole genomes of Flavobacteriaceae.</title>
        <authorList>
            <person name="Stine C."/>
            <person name="Li C."/>
            <person name="Tadesse D."/>
        </authorList>
    </citation>
    <scope>NUCLEOTIDE SEQUENCE [LARGE SCALE GENOMIC DNA]</scope>
    <source>
        <strain evidence="14 15">DSM 15937</strain>
    </source>
</reference>
<evidence type="ECO:0000259" key="11">
    <source>
        <dbReference type="Pfam" id="PF14683"/>
    </source>
</evidence>
<dbReference type="InterPro" id="IPR010325">
    <property type="entry name" value="Rhamnogal_lyase"/>
</dbReference>
<dbReference type="InterPro" id="IPR011013">
    <property type="entry name" value="Gal_mutarotase_sf_dom"/>
</dbReference>
<dbReference type="CDD" id="cd10316">
    <property type="entry name" value="RGL4_M"/>
    <property type="match status" value="1"/>
</dbReference>
<protein>
    <recommendedName>
        <fullName evidence="6">rhamnogalacturonan endolyase</fullName>
        <ecNumber evidence="6">4.2.2.23</ecNumber>
    </recommendedName>
</protein>
<comment type="catalytic activity">
    <reaction evidence="1">
        <text>Endotype eliminative cleavage of L-alpha-rhamnopyranosyl-(1-&gt;4)-alpha-D-galactopyranosyluronic acid bonds of rhamnogalacturonan I domains in ramified hairy regions of pectin leaving L-rhamnopyranose at the reducing end and 4-deoxy-4,5-unsaturated D-galactopyranosyluronic acid at the non-reducing end.</text>
        <dbReference type="EC" id="4.2.2.23"/>
    </reaction>
</comment>
<feature type="domain" description="Rhamnogalacturonan lyase" evidence="12">
    <location>
        <begin position="809"/>
        <end position="883"/>
    </location>
</feature>
<dbReference type="EC" id="4.2.2.23" evidence="6"/>
<dbReference type="InterPro" id="IPR013784">
    <property type="entry name" value="Carb-bd-like_fold"/>
</dbReference>
<dbReference type="Pfam" id="PF18962">
    <property type="entry name" value="Por_Secre_tail"/>
    <property type="match status" value="1"/>
</dbReference>
<evidence type="ECO:0000256" key="7">
    <source>
        <dbReference type="ARBA" id="ARBA00022525"/>
    </source>
</evidence>
<dbReference type="Pfam" id="PF06045">
    <property type="entry name" value="Rhamnogal_lyase"/>
    <property type="match status" value="1"/>
</dbReference>
<evidence type="ECO:0000256" key="4">
    <source>
        <dbReference type="ARBA" id="ARBA00010418"/>
    </source>
</evidence>
<evidence type="ECO:0000259" key="12">
    <source>
        <dbReference type="Pfam" id="PF14686"/>
    </source>
</evidence>
<dbReference type="InterPro" id="IPR008979">
    <property type="entry name" value="Galactose-bd-like_sf"/>
</dbReference>
<dbReference type="InterPro" id="IPR051850">
    <property type="entry name" value="Polysacch_Lyase_4"/>
</dbReference>
<dbReference type="NCBIfam" id="TIGR04183">
    <property type="entry name" value="Por_Secre_tail"/>
    <property type="match status" value="1"/>
</dbReference>
<dbReference type="SUPFAM" id="SSF49452">
    <property type="entry name" value="Starch-binding domain-like"/>
    <property type="match status" value="1"/>
</dbReference>
<dbReference type="Pfam" id="PF14686">
    <property type="entry name" value="fn3_3"/>
    <property type="match status" value="1"/>
</dbReference>
<dbReference type="SUPFAM" id="SSF74650">
    <property type="entry name" value="Galactose mutarotase-like"/>
    <property type="match status" value="1"/>
</dbReference>
<dbReference type="Gene3D" id="2.60.120.260">
    <property type="entry name" value="Galactose-binding domain-like"/>
    <property type="match status" value="1"/>
</dbReference>
<evidence type="ECO:0000256" key="10">
    <source>
        <dbReference type="ARBA" id="ARBA00023239"/>
    </source>
</evidence>
<dbReference type="InterPro" id="IPR014718">
    <property type="entry name" value="GH-type_carb-bd"/>
</dbReference>
<feature type="domain" description="Secretion system C-terminal sorting" evidence="13">
    <location>
        <begin position="1097"/>
        <end position="1160"/>
    </location>
</feature>
<proteinExistence type="inferred from homology"/>
<evidence type="ECO:0000256" key="1">
    <source>
        <dbReference type="ARBA" id="ARBA00001324"/>
    </source>
</evidence>
<keyword evidence="7" id="KW-0964">Secreted</keyword>
<dbReference type="Proteomes" id="UP000198382">
    <property type="component" value="Unassembled WGS sequence"/>
</dbReference>
<dbReference type="SUPFAM" id="SSF49785">
    <property type="entry name" value="Galactose-binding domain-like"/>
    <property type="match status" value="1"/>
</dbReference>
<evidence type="ECO:0000256" key="6">
    <source>
        <dbReference type="ARBA" id="ARBA00012437"/>
    </source>
</evidence>
<keyword evidence="15" id="KW-1185">Reference proteome</keyword>
<dbReference type="InterPro" id="IPR029413">
    <property type="entry name" value="RG-lyase_II"/>
</dbReference>
<evidence type="ECO:0000259" key="13">
    <source>
        <dbReference type="Pfam" id="PF18962"/>
    </source>
</evidence>
<dbReference type="PANTHER" id="PTHR32018">
    <property type="entry name" value="RHAMNOGALACTURONATE LYASE FAMILY PROTEIN"/>
    <property type="match status" value="1"/>
</dbReference>
<name>A0ABX4BLM9_FLAFR</name>
<evidence type="ECO:0000256" key="5">
    <source>
        <dbReference type="ARBA" id="ARBA00011245"/>
    </source>
</evidence>
<comment type="subcellular location">
    <subcellularLocation>
        <location evidence="3">Secreted</location>
    </subcellularLocation>
</comment>
<dbReference type="InterPro" id="IPR026444">
    <property type="entry name" value="Secre_tail"/>
</dbReference>
<evidence type="ECO:0000256" key="2">
    <source>
        <dbReference type="ARBA" id="ARBA00001913"/>
    </source>
</evidence>
<evidence type="ECO:0000256" key="9">
    <source>
        <dbReference type="ARBA" id="ARBA00022837"/>
    </source>
</evidence>
<dbReference type="Gene3D" id="2.70.98.10">
    <property type="match status" value="1"/>
</dbReference>
<keyword evidence="8" id="KW-0732">Signal</keyword>
<comment type="caution">
    <text evidence="14">The sequence shown here is derived from an EMBL/GenBank/DDBJ whole genome shotgun (WGS) entry which is preliminary data.</text>
</comment>
<feature type="domain" description="Rhamnogalacturonan lyase" evidence="11">
    <location>
        <begin position="896"/>
        <end position="1076"/>
    </location>
</feature>
<keyword evidence="10" id="KW-0456">Lyase</keyword>
<sequence>MVGDVPYIAYVEGNATGGVSRVKKRNIDGTWSQVGTNNPFGSTQVTYPRIFNDKTGKVYIGAVDKTGGLLSVAVLGANDEWIRSSVSTNSVAYTGPSETRFDISFDSNNIPYIAYSERVGTTSGYPWVKRLVNGIWETVGQGAVQQTDLYASAVDVGLDSDNVPYLVYISQVYNATSPSPVRVYRYSSANWESITPPSPVVSSSTLTARYSSITMDSENNPIVCYFNSSNSNKSTTIRYNKTTALWDSPTVLSTRDASNLYLINDSAGNLYNIFTDALIGNGLSSTVRVFKKANGSGTFNELENIPTTSPSGVGIDATGENSTVARTTKIATLSIAVGNDTSKPYIIYTKTNSTGVVTPIVQFFSRLVSTKPVTNINYTSATTGGEVASDGLSTIIERGIVYSTGANPTITANKVIDVSTGPGSFTTIISGLLSDTGYNVRAYSINSNNVVSYGNNETFSTPISDPTNVRIIDNGTTVVMNNGIVKATINKTNGSVTSLIYNGLEMIQGGYGGGLIYWSWNMPAYQNPEGCTYSLVTDPGVNNFNSAEIKLHMSWNGNSATAAMDVDVYYSLQRNVSGLYAAAVLSHPAAYPALAGGEWRMASYPNPRLDWLSVDALRNKIMPSKFDVDNAVAVTGAPPEVTRLTTGIYKDKYECKYDYSADLGKIDTWGWSSTVDNVGLYVTAPSKEYYSGGPEHTELMCHANPVMLNMLGGTHFGYGQETAVAAGEEWQKNYGPFLLYCNKVAAGTTNAQMVLWQDAKTQAKIEQTAWPYEWHNNPAYIKQNGRGTVIGKLTINDSGNPSASAANTWVGLGIPPAGSNDNTQFQRWSKNYQFWVKTDSNGNFTIPDVIPGTYTLFAYGPGARGQLTIPNYATVTAGQNTTLGTVNWEPTRVAKTVWELGIPDRDTKEFKHGSDWWTSNTSPDLRWGIFLNYPDEFPNDVNFTIGESNISTDWNFVQYWDKTIRASSPAWNINFNLDNNPTSGSIASVYVALAEMKGANLILNVNGTNVTNPLTGVYFAENSNAMIRKGTHGTFNDTRFNFPAELLKKGANQITFTIRVGGSATLGNVMFDYVRLEANLEKHLSVESFKNSQLVKVFPNPTNNIVNVTVPDNITLEKIIVYNNLGQLVTTEFKNIVSLEKFNSGCYHFLIVTSQGNYFKTVLKI</sequence>
<dbReference type="Gene3D" id="2.60.40.1120">
    <property type="entry name" value="Carboxypeptidase-like, regulatory domain"/>
    <property type="match status" value="1"/>
</dbReference>
<dbReference type="InterPro" id="IPR029411">
    <property type="entry name" value="RG-lyase_III"/>
</dbReference>
<evidence type="ECO:0000256" key="3">
    <source>
        <dbReference type="ARBA" id="ARBA00004613"/>
    </source>
</evidence>
<organism evidence="14 15">
    <name type="scientific">Flavobacterium frigidimaris</name>
    <dbReference type="NCBI Taxonomy" id="262320"/>
    <lineage>
        <taxon>Bacteria</taxon>
        <taxon>Pseudomonadati</taxon>
        <taxon>Bacteroidota</taxon>
        <taxon>Flavobacteriia</taxon>
        <taxon>Flavobacteriales</taxon>
        <taxon>Flavobacteriaceae</taxon>
        <taxon>Flavobacterium</taxon>
    </lineage>
</organism>
<dbReference type="EMBL" id="MUGV01000034">
    <property type="protein sequence ID" value="OXA76717.1"/>
    <property type="molecule type" value="Genomic_DNA"/>
</dbReference>
<comment type="subunit">
    <text evidence="5">Monomer.</text>
</comment>
<evidence type="ECO:0000313" key="15">
    <source>
        <dbReference type="Proteomes" id="UP000198382"/>
    </source>
</evidence>
<comment type="similarity">
    <text evidence="4">Belongs to the polysaccharide lyase 4 family.</text>
</comment>
<evidence type="ECO:0000256" key="8">
    <source>
        <dbReference type="ARBA" id="ARBA00022729"/>
    </source>
</evidence>
<keyword evidence="9" id="KW-0106">Calcium</keyword>
<dbReference type="PANTHER" id="PTHR32018:SF1">
    <property type="entry name" value="RHAMNOGALACTURONAN ENDOLYASE"/>
    <property type="match status" value="1"/>
</dbReference>
<dbReference type="Pfam" id="PF14683">
    <property type="entry name" value="CBM-like"/>
    <property type="match status" value="1"/>
</dbReference>
<gene>
    <name evidence="14" type="ORF">B0A65_18160</name>
</gene>